<keyword evidence="3" id="KW-1185">Reference proteome</keyword>
<protein>
    <submittedName>
        <fullName evidence="2">Uncharacterized protein</fullName>
    </submittedName>
</protein>
<accession>A0AA40A7E5</accession>
<evidence type="ECO:0000313" key="3">
    <source>
        <dbReference type="Proteomes" id="UP001172102"/>
    </source>
</evidence>
<feature type="signal peptide" evidence="1">
    <location>
        <begin position="1"/>
        <end position="20"/>
    </location>
</feature>
<reference evidence="2" key="1">
    <citation type="submission" date="2023-06" db="EMBL/GenBank/DDBJ databases">
        <title>Genome-scale phylogeny and comparative genomics of the fungal order Sordariales.</title>
        <authorList>
            <consortium name="Lawrence Berkeley National Laboratory"/>
            <person name="Hensen N."/>
            <person name="Bonometti L."/>
            <person name="Westerberg I."/>
            <person name="Brannstrom I.O."/>
            <person name="Guillou S."/>
            <person name="Cros-Aarteil S."/>
            <person name="Calhoun S."/>
            <person name="Haridas S."/>
            <person name="Kuo A."/>
            <person name="Mondo S."/>
            <person name="Pangilinan J."/>
            <person name="Riley R."/>
            <person name="Labutti K."/>
            <person name="Andreopoulos B."/>
            <person name="Lipzen A."/>
            <person name="Chen C."/>
            <person name="Yanf M."/>
            <person name="Daum C."/>
            <person name="Ng V."/>
            <person name="Clum A."/>
            <person name="Steindorff A."/>
            <person name="Ohm R."/>
            <person name="Martin F."/>
            <person name="Silar P."/>
            <person name="Natvig D."/>
            <person name="Lalanne C."/>
            <person name="Gautier V."/>
            <person name="Ament-Velasquez S.L."/>
            <person name="Kruys A."/>
            <person name="Hutchinson M.I."/>
            <person name="Powell A.J."/>
            <person name="Barry K."/>
            <person name="Miller A.N."/>
            <person name="Grigoriev I.V."/>
            <person name="Debuchy R."/>
            <person name="Gladieux P."/>
            <person name="Thoren M.H."/>
            <person name="Johannesson H."/>
        </authorList>
    </citation>
    <scope>NUCLEOTIDE SEQUENCE</scope>
    <source>
        <strain evidence="2">SMH4607-1</strain>
    </source>
</reference>
<keyword evidence="1" id="KW-0732">Signal</keyword>
<evidence type="ECO:0000256" key="1">
    <source>
        <dbReference type="SAM" id="SignalP"/>
    </source>
</evidence>
<name>A0AA40A7E5_9PEZI</name>
<organism evidence="2 3">
    <name type="scientific">Lasiosphaeris hirsuta</name>
    <dbReference type="NCBI Taxonomy" id="260670"/>
    <lineage>
        <taxon>Eukaryota</taxon>
        <taxon>Fungi</taxon>
        <taxon>Dikarya</taxon>
        <taxon>Ascomycota</taxon>
        <taxon>Pezizomycotina</taxon>
        <taxon>Sordariomycetes</taxon>
        <taxon>Sordariomycetidae</taxon>
        <taxon>Sordariales</taxon>
        <taxon>Lasiosphaeriaceae</taxon>
        <taxon>Lasiosphaeris</taxon>
    </lineage>
</organism>
<proteinExistence type="predicted"/>
<gene>
    <name evidence="2" type="ORF">B0H67DRAFT_263292</name>
</gene>
<comment type="caution">
    <text evidence="2">The sequence shown here is derived from an EMBL/GenBank/DDBJ whole genome shotgun (WGS) entry which is preliminary data.</text>
</comment>
<evidence type="ECO:0000313" key="2">
    <source>
        <dbReference type="EMBL" id="KAK0710679.1"/>
    </source>
</evidence>
<dbReference type="AlphaFoldDB" id="A0AA40A7E5"/>
<dbReference type="Proteomes" id="UP001172102">
    <property type="component" value="Unassembled WGS sequence"/>
</dbReference>
<feature type="chain" id="PRO_5041414704" evidence="1">
    <location>
        <begin position="21"/>
        <end position="126"/>
    </location>
</feature>
<dbReference type="EMBL" id="JAUKUA010000005">
    <property type="protein sequence ID" value="KAK0710679.1"/>
    <property type="molecule type" value="Genomic_DNA"/>
</dbReference>
<sequence length="126" mass="14310">MALLCCFITVYEMNLECCQASWISERSGRRTGRTAHHETKCGGPAIKMSKNCCRAERTAHIPWSRLRRLPRWNIGMIRLAWWNGCRIELVAGVRRCWRSSSCVMMRDQSVSTDAEGVKSAMTGARG</sequence>